<feature type="domain" description="HTH merR-type" evidence="2">
    <location>
        <begin position="1"/>
        <end position="69"/>
    </location>
</feature>
<dbReference type="PANTHER" id="PTHR30204">
    <property type="entry name" value="REDOX-CYCLING DRUG-SENSING TRANSCRIPTIONAL ACTIVATOR SOXR"/>
    <property type="match status" value="1"/>
</dbReference>
<organism evidence="3 4">
    <name type="scientific">Thermobifida alba</name>
    <name type="common">Thermomonospora alba</name>
    <dbReference type="NCBI Taxonomy" id="53522"/>
    <lineage>
        <taxon>Bacteria</taxon>
        <taxon>Bacillati</taxon>
        <taxon>Actinomycetota</taxon>
        <taxon>Actinomycetes</taxon>
        <taxon>Streptosporangiales</taxon>
        <taxon>Nocardiopsidaceae</taxon>
        <taxon>Thermobifida</taxon>
    </lineage>
</organism>
<dbReference type="PANTHER" id="PTHR30204:SF93">
    <property type="entry name" value="HTH MERR-TYPE DOMAIN-CONTAINING PROTEIN"/>
    <property type="match status" value="1"/>
</dbReference>
<evidence type="ECO:0000259" key="2">
    <source>
        <dbReference type="PROSITE" id="PS50937"/>
    </source>
</evidence>
<proteinExistence type="predicted"/>
<dbReference type="RefSeq" id="WP_248593779.1">
    <property type="nucleotide sequence ID" value="NZ_BAABEB010000027.1"/>
</dbReference>
<dbReference type="InterPro" id="IPR009061">
    <property type="entry name" value="DNA-bd_dom_put_sf"/>
</dbReference>
<sequence length="131" mass="14773">MQIGEVAERTGLSLRTIRYYGEVGLVEPSARSRGGFRLYTESDVARLLLIKRMKPLGFSLEETRDLLDTLDRLESGAADEGERAELTARLDRFEEAVEARCAALREQLAMAEEFGDRLRERRAATVGRPRA</sequence>
<evidence type="ECO:0000256" key="1">
    <source>
        <dbReference type="ARBA" id="ARBA00023125"/>
    </source>
</evidence>
<protein>
    <submittedName>
        <fullName evidence="3">MerR family transcriptional regulator</fullName>
    </submittedName>
</protein>
<evidence type="ECO:0000313" key="4">
    <source>
        <dbReference type="Proteomes" id="UP000832041"/>
    </source>
</evidence>
<dbReference type="Gene3D" id="1.10.1660.10">
    <property type="match status" value="1"/>
</dbReference>
<dbReference type="SMART" id="SM00422">
    <property type="entry name" value="HTH_MERR"/>
    <property type="match status" value="1"/>
</dbReference>
<keyword evidence="4" id="KW-1185">Reference proteome</keyword>
<dbReference type="SUPFAM" id="SSF46955">
    <property type="entry name" value="Putative DNA-binding domain"/>
    <property type="match status" value="1"/>
</dbReference>
<accession>A0ABY4L6X9</accession>
<dbReference type="InterPro" id="IPR000551">
    <property type="entry name" value="MerR-type_HTH_dom"/>
</dbReference>
<name>A0ABY4L6X9_THEAE</name>
<dbReference type="PROSITE" id="PS50937">
    <property type="entry name" value="HTH_MERR_2"/>
    <property type="match status" value="1"/>
</dbReference>
<dbReference type="EMBL" id="CP051627">
    <property type="protein sequence ID" value="UPT23396.1"/>
    <property type="molecule type" value="Genomic_DNA"/>
</dbReference>
<dbReference type="InterPro" id="IPR047057">
    <property type="entry name" value="MerR_fam"/>
</dbReference>
<gene>
    <name evidence="3" type="ORF">FOF52_07660</name>
</gene>
<dbReference type="Pfam" id="PF13411">
    <property type="entry name" value="MerR_1"/>
    <property type="match status" value="1"/>
</dbReference>
<dbReference type="PRINTS" id="PR00040">
    <property type="entry name" value="HTHMERR"/>
</dbReference>
<evidence type="ECO:0000313" key="3">
    <source>
        <dbReference type="EMBL" id="UPT23396.1"/>
    </source>
</evidence>
<keyword evidence="1" id="KW-0238">DNA-binding</keyword>
<dbReference type="Proteomes" id="UP000832041">
    <property type="component" value="Chromosome"/>
</dbReference>
<reference evidence="3 4" key="1">
    <citation type="submission" date="2020-04" db="EMBL/GenBank/DDBJ databases">
        <title>Thermobifida alba genome sequencing and assembly.</title>
        <authorList>
            <person name="Luzics S."/>
            <person name="Horvath B."/>
            <person name="Nagy I."/>
            <person name="Toth A."/>
            <person name="Nagy I."/>
            <person name="Kukolya J."/>
        </authorList>
    </citation>
    <scope>NUCLEOTIDE SEQUENCE [LARGE SCALE GENOMIC DNA]</scope>
    <source>
        <strain evidence="3 4">DSM 43795</strain>
    </source>
</reference>